<dbReference type="EMBL" id="AWTN01000007">
    <property type="protein sequence ID" value="KGG99565.1"/>
    <property type="molecule type" value="Genomic_DNA"/>
</dbReference>
<gene>
    <name evidence="2" type="ORF">P245_03395</name>
</gene>
<proteinExistence type="predicted"/>
<name>A0A0E3BM93_9BURK</name>
<accession>A0A0E3BM93</accession>
<reference evidence="2 3" key="1">
    <citation type="submission" date="2013-09" db="EMBL/GenBank/DDBJ databases">
        <title>High correlation between genotypes and phenotypes of environmental bacteria Comamonas testosteroni strains.</title>
        <authorList>
            <person name="Liu L."/>
            <person name="Zhu W."/>
            <person name="Xia X."/>
            <person name="Xu B."/>
            <person name="Luo M."/>
            <person name="Wang G."/>
        </authorList>
    </citation>
    <scope>NUCLEOTIDE SEQUENCE [LARGE SCALE GENOMIC DNA]</scope>
    <source>
        <strain evidence="2 3">JL14</strain>
    </source>
</reference>
<evidence type="ECO:0000313" key="2">
    <source>
        <dbReference type="EMBL" id="KGG99565.1"/>
    </source>
</evidence>
<feature type="chain" id="PRO_5002409377" description="DUF4919 domain-containing protein" evidence="1">
    <location>
        <begin position="28"/>
        <end position="232"/>
    </location>
</feature>
<evidence type="ECO:0000256" key="1">
    <source>
        <dbReference type="SAM" id="SignalP"/>
    </source>
</evidence>
<evidence type="ECO:0008006" key="4">
    <source>
        <dbReference type="Google" id="ProtNLM"/>
    </source>
</evidence>
<keyword evidence="1" id="KW-0732">Signal</keyword>
<comment type="caution">
    <text evidence="2">The sequence shown here is derived from an EMBL/GenBank/DDBJ whole genome shotgun (WGS) entry which is preliminary data.</text>
</comment>
<dbReference type="Proteomes" id="UP000029567">
    <property type="component" value="Unassembled WGS sequence"/>
</dbReference>
<organism evidence="2 3">
    <name type="scientific">Comamonas thiooxydans</name>
    <dbReference type="NCBI Taxonomy" id="363952"/>
    <lineage>
        <taxon>Bacteria</taxon>
        <taxon>Pseudomonadati</taxon>
        <taxon>Pseudomonadota</taxon>
        <taxon>Betaproteobacteria</taxon>
        <taxon>Burkholderiales</taxon>
        <taxon>Comamonadaceae</taxon>
        <taxon>Comamonas</taxon>
    </lineage>
</organism>
<dbReference type="AlphaFoldDB" id="A0A0E3BM93"/>
<evidence type="ECO:0000313" key="3">
    <source>
        <dbReference type="Proteomes" id="UP000029567"/>
    </source>
</evidence>
<sequence>MIVMKFKKFFAAVAATAAFVASSSAHAGLFDNLDFSGSKRRLETYSKVLDKQLVDHFYWMADDGKKEGLNEKFANTLYTFRNLTEGSLTVRKPYFVGDNLAEMSREMREFGKTPMDDEMGREYIAFAKARGNTVHLYKPAMGAEMSRFFDNHFEFKPDSNIRNYFKSENALIEVAPDGRIVSLQMRAHQAIFNFTARSFQYVTFVFGPDYMQLFENKIPNSFMAETFLRVVE</sequence>
<protein>
    <recommendedName>
        <fullName evidence="4">DUF4919 domain-containing protein</fullName>
    </recommendedName>
</protein>
<feature type="signal peptide" evidence="1">
    <location>
        <begin position="1"/>
        <end position="27"/>
    </location>
</feature>